<keyword evidence="2" id="KW-1185">Reference proteome</keyword>
<dbReference type="EMBL" id="BAAASJ010000003">
    <property type="protein sequence ID" value="GAA2620274.1"/>
    <property type="molecule type" value="Genomic_DNA"/>
</dbReference>
<protein>
    <submittedName>
        <fullName evidence="1">Uncharacterized protein</fullName>
    </submittedName>
</protein>
<organism evidence="1 2">
    <name type="scientific">Streptomyces vastus</name>
    <dbReference type="NCBI Taxonomy" id="285451"/>
    <lineage>
        <taxon>Bacteria</taxon>
        <taxon>Bacillati</taxon>
        <taxon>Actinomycetota</taxon>
        <taxon>Actinomycetes</taxon>
        <taxon>Kitasatosporales</taxon>
        <taxon>Streptomycetaceae</taxon>
        <taxon>Streptomyces</taxon>
    </lineage>
</organism>
<reference evidence="2" key="1">
    <citation type="journal article" date="2019" name="Int. J. Syst. Evol. Microbiol.">
        <title>The Global Catalogue of Microorganisms (GCM) 10K type strain sequencing project: providing services to taxonomists for standard genome sequencing and annotation.</title>
        <authorList>
            <consortium name="The Broad Institute Genomics Platform"/>
            <consortium name="The Broad Institute Genome Sequencing Center for Infectious Disease"/>
            <person name="Wu L."/>
            <person name="Ma J."/>
        </authorList>
    </citation>
    <scope>NUCLEOTIDE SEQUENCE [LARGE SCALE GENOMIC DNA]</scope>
    <source>
        <strain evidence="2">JCM 4524</strain>
    </source>
</reference>
<gene>
    <name evidence="1" type="ORF">GCM10010307_03400</name>
</gene>
<dbReference type="Proteomes" id="UP001500151">
    <property type="component" value="Unassembled WGS sequence"/>
</dbReference>
<comment type="caution">
    <text evidence="1">The sequence shown here is derived from an EMBL/GenBank/DDBJ whole genome shotgun (WGS) entry which is preliminary data.</text>
</comment>
<accession>A0ABP6CJ59</accession>
<proteinExistence type="predicted"/>
<name>A0ABP6CJ59_9ACTN</name>
<evidence type="ECO:0000313" key="2">
    <source>
        <dbReference type="Proteomes" id="UP001500151"/>
    </source>
</evidence>
<evidence type="ECO:0000313" key="1">
    <source>
        <dbReference type="EMBL" id="GAA2620274.1"/>
    </source>
</evidence>
<sequence length="115" mass="12388">MPLDRSAMNAALDPYVTARDPEHGFLQLTAGDGGQADVYTSTDTNITVSHFSVGEIMDVIADLLQRLGAVLVLPGGTVVLQREEDREHLSQDLKDGWTHVVASTAEEIAEAIRVS</sequence>